<dbReference type="Proteomes" id="UP000308671">
    <property type="component" value="Unassembled WGS sequence"/>
</dbReference>
<evidence type="ECO:0000259" key="5">
    <source>
        <dbReference type="PROSITE" id="PS51387"/>
    </source>
</evidence>
<organism evidence="6 7">
    <name type="scientific">Botrytis galanthina</name>
    <dbReference type="NCBI Taxonomy" id="278940"/>
    <lineage>
        <taxon>Eukaryota</taxon>
        <taxon>Fungi</taxon>
        <taxon>Dikarya</taxon>
        <taxon>Ascomycota</taxon>
        <taxon>Pezizomycotina</taxon>
        <taxon>Leotiomycetes</taxon>
        <taxon>Helotiales</taxon>
        <taxon>Sclerotiniaceae</taxon>
        <taxon>Botrytis</taxon>
    </lineage>
</organism>
<dbReference type="InterPro" id="IPR036318">
    <property type="entry name" value="FAD-bd_PCMH-like_sf"/>
</dbReference>
<protein>
    <recommendedName>
        <fullName evidence="5">FAD-binding PCMH-type domain-containing protein</fullName>
    </recommendedName>
</protein>
<dbReference type="EMBL" id="PQXL01000740">
    <property type="protein sequence ID" value="THV44068.1"/>
    <property type="molecule type" value="Genomic_DNA"/>
</dbReference>
<dbReference type="InterPro" id="IPR016166">
    <property type="entry name" value="FAD-bd_PCMH"/>
</dbReference>
<evidence type="ECO:0000256" key="1">
    <source>
        <dbReference type="ARBA" id="ARBA00005466"/>
    </source>
</evidence>
<evidence type="ECO:0000313" key="6">
    <source>
        <dbReference type="EMBL" id="THV44068.1"/>
    </source>
</evidence>
<dbReference type="GO" id="GO:0016491">
    <property type="term" value="F:oxidoreductase activity"/>
    <property type="evidence" value="ECO:0007669"/>
    <property type="project" value="UniProtKB-KW"/>
</dbReference>
<dbReference type="PANTHER" id="PTHR42973:SF7">
    <property type="entry name" value="FAD-BINDING PCMH-TYPE DOMAIN-CONTAINING PROTEIN"/>
    <property type="match status" value="1"/>
</dbReference>
<dbReference type="GO" id="GO:0071949">
    <property type="term" value="F:FAD binding"/>
    <property type="evidence" value="ECO:0007669"/>
    <property type="project" value="InterPro"/>
</dbReference>
<dbReference type="Gene3D" id="3.40.462.20">
    <property type="match status" value="1"/>
</dbReference>
<evidence type="ECO:0000256" key="3">
    <source>
        <dbReference type="ARBA" id="ARBA00022827"/>
    </source>
</evidence>
<dbReference type="AlphaFoldDB" id="A0A4S8QHQ9"/>
<evidence type="ECO:0000256" key="2">
    <source>
        <dbReference type="ARBA" id="ARBA00022630"/>
    </source>
</evidence>
<dbReference type="SUPFAM" id="SSF56176">
    <property type="entry name" value="FAD-binding/transporter-associated domain-like"/>
    <property type="match status" value="1"/>
</dbReference>
<feature type="domain" description="FAD-binding PCMH-type" evidence="5">
    <location>
        <begin position="39"/>
        <end position="209"/>
    </location>
</feature>
<evidence type="ECO:0000256" key="4">
    <source>
        <dbReference type="ARBA" id="ARBA00023002"/>
    </source>
</evidence>
<comment type="caution">
    <text evidence="6">The sequence shown here is derived from an EMBL/GenBank/DDBJ whole genome shotgun (WGS) entry which is preliminary data.</text>
</comment>
<proteinExistence type="inferred from homology"/>
<accession>A0A4S8QHQ9</accession>
<dbReference type="Pfam" id="PF01565">
    <property type="entry name" value="FAD_binding_4"/>
    <property type="match status" value="1"/>
</dbReference>
<keyword evidence="3" id="KW-0274">FAD</keyword>
<gene>
    <name evidence="6" type="ORF">BGAL_0745g00020</name>
</gene>
<keyword evidence="7" id="KW-1185">Reference proteome</keyword>
<name>A0A4S8QHQ9_9HELO</name>
<dbReference type="PANTHER" id="PTHR42973">
    <property type="entry name" value="BINDING OXIDOREDUCTASE, PUTATIVE (AFU_ORTHOLOGUE AFUA_1G17690)-RELATED"/>
    <property type="match status" value="1"/>
</dbReference>
<dbReference type="Gene3D" id="3.30.465.10">
    <property type="match status" value="1"/>
</dbReference>
<dbReference type="InterPro" id="IPR006094">
    <property type="entry name" value="Oxid_FAD_bind_N"/>
</dbReference>
<keyword evidence="2" id="KW-0285">Flavoprotein</keyword>
<reference evidence="6 7" key="1">
    <citation type="submission" date="2017-12" db="EMBL/GenBank/DDBJ databases">
        <title>Comparative genomics of Botrytis spp.</title>
        <authorList>
            <person name="Valero-Jimenez C.A."/>
            <person name="Tapia P."/>
            <person name="Veloso J."/>
            <person name="Silva-Moreno E."/>
            <person name="Staats M."/>
            <person name="Valdes J.H."/>
            <person name="Van Kan J.A.L."/>
        </authorList>
    </citation>
    <scope>NUCLEOTIDE SEQUENCE [LARGE SCALE GENOMIC DNA]</scope>
    <source>
        <strain evidence="6 7">MUCL435</strain>
    </source>
</reference>
<dbReference type="InterPro" id="IPR016169">
    <property type="entry name" value="FAD-bd_PCMH_sub2"/>
</dbReference>
<dbReference type="PROSITE" id="PS51387">
    <property type="entry name" value="FAD_PCMH"/>
    <property type="match status" value="1"/>
</dbReference>
<keyword evidence="4" id="KW-0560">Oxidoreductase</keyword>
<sequence>MSHLVHFSELKEVLTPDCKILTDPNDLNFAEYLKRWTDIDLKTPGAIVLPTSESDCQNIVKWASKYSIPFVTKSGGHSAWSTIGSNGIIIDLSLYKGIEVHVESGTAIIRGSILSKEVAVTLAEAGFFTALGNGNTVGAIPYFLGGGCSITSSITGFGSDQIISARVITADGQLINATDDTYPDLLYAIRGAGQHFGLVTQLVIKIHPLRNLGNDEGVIWVGSFVFPLDRAREVTSVMKNVMNNDQYATAGLMMIMAPPPTGDPCLVIAARYSGNPDDAALAYKDIYDLKPFIASGAPVPIQNASDRGEALAAKGGFKQFGIVGLHQFDEEAFLRIIVIWRELIAKCPDAIKTAFNFQWDSRPVKRLDIESAMCLHVRISLLICKYRYERQIQLCLQILYMRILIV</sequence>
<comment type="similarity">
    <text evidence="1">Belongs to the oxygen-dependent FAD-linked oxidoreductase family.</text>
</comment>
<evidence type="ECO:0000313" key="7">
    <source>
        <dbReference type="Proteomes" id="UP000308671"/>
    </source>
</evidence>
<dbReference type="OrthoDB" id="415825at2759"/>
<dbReference type="InterPro" id="IPR050416">
    <property type="entry name" value="FAD-linked_Oxidoreductase"/>
</dbReference>